<dbReference type="PANTHER" id="PTHR12526">
    <property type="entry name" value="GLYCOSYLTRANSFERASE"/>
    <property type="match status" value="1"/>
</dbReference>
<comment type="caution">
    <text evidence="2">The sequence shown here is derived from an EMBL/GenBank/DDBJ whole genome shotgun (WGS) entry which is preliminary data.</text>
</comment>
<dbReference type="SUPFAM" id="SSF53756">
    <property type="entry name" value="UDP-Glycosyltransferase/glycogen phosphorylase"/>
    <property type="match status" value="1"/>
</dbReference>
<proteinExistence type="predicted"/>
<sequence length="418" mass="47831">MATSQVRFLSFRKNLLVEGGAERFMAEVIDHMAKTGADARGVTLNGKPADKFFDGRYAHLNITRFSTEQYPGGLLDRILRSVWAVFKLRRFIKQFDPHFICGQNTADAEILYFATWGTRYKYSFFMPSTMFRFPDEGLKYTSKFYPKFHRAWEIIPGHKQFVPEKAPARGAMRRLVNELRAVIQYRAVNKAEHMLMLTNQMGKESQILYDRGYTMIKAGLAKELFEYAAGGARHDIKRKLGLEGKTMVLNINRLDHRKRIDMAIRGFKELLQDFPDAYFVIGGRGAEKENLEKLAAELGIADRVKLIGFVPEDELYDHFLACDVFIHLDWADFDLAVLEGLALGKKVVASSELESEGDLAQLNDTRLFRAYPAVKDVHETLARALRSKAEPPVPVMTALQEYTWESYARNLLKLIQHG</sequence>
<name>A0A1G2C993_9BACT</name>
<dbReference type="Proteomes" id="UP000179059">
    <property type="component" value="Unassembled WGS sequence"/>
</dbReference>
<accession>A0A1G2C993</accession>
<dbReference type="Pfam" id="PF00534">
    <property type="entry name" value="Glycos_transf_1"/>
    <property type="match status" value="1"/>
</dbReference>
<evidence type="ECO:0000313" key="3">
    <source>
        <dbReference type="Proteomes" id="UP000179059"/>
    </source>
</evidence>
<dbReference type="AlphaFoldDB" id="A0A1G2C993"/>
<organism evidence="2 3">
    <name type="scientific">Candidatus Liptonbacteria bacterium RIFCSPHIGHO2_01_FULL_57_28</name>
    <dbReference type="NCBI Taxonomy" id="1798647"/>
    <lineage>
        <taxon>Bacteria</taxon>
        <taxon>Candidatus Liptoniibacteriota</taxon>
    </lineage>
</organism>
<evidence type="ECO:0000313" key="2">
    <source>
        <dbReference type="EMBL" id="OGY97958.1"/>
    </source>
</evidence>
<dbReference type="InterPro" id="IPR001296">
    <property type="entry name" value="Glyco_trans_1"/>
</dbReference>
<feature type="domain" description="Glycosyl transferase family 1" evidence="1">
    <location>
        <begin position="235"/>
        <end position="388"/>
    </location>
</feature>
<dbReference type="STRING" id="1798647.A2855_01670"/>
<dbReference type="EMBL" id="MHKX01000020">
    <property type="protein sequence ID" value="OGY97958.1"/>
    <property type="molecule type" value="Genomic_DNA"/>
</dbReference>
<dbReference type="GO" id="GO:0016757">
    <property type="term" value="F:glycosyltransferase activity"/>
    <property type="evidence" value="ECO:0007669"/>
    <property type="project" value="InterPro"/>
</dbReference>
<gene>
    <name evidence="2" type="ORF">A2855_01670</name>
</gene>
<evidence type="ECO:0000259" key="1">
    <source>
        <dbReference type="Pfam" id="PF00534"/>
    </source>
</evidence>
<dbReference type="PANTHER" id="PTHR12526:SF572">
    <property type="entry name" value="BLL5144 PROTEIN"/>
    <property type="match status" value="1"/>
</dbReference>
<dbReference type="Gene3D" id="3.40.50.2000">
    <property type="entry name" value="Glycogen Phosphorylase B"/>
    <property type="match status" value="2"/>
</dbReference>
<protein>
    <recommendedName>
        <fullName evidence="1">Glycosyl transferase family 1 domain-containing protein</fullName>
    </recommendedName>
</protein>
<reference evidence="2 3" key="1">
    <citation type="journal article" date="2016" name="Nat. Commun.">
        <title>Thousands of microbial genomes shed light on interconnected biogeochemical processes in an aquifer system.</title>
        <authorList>
            <person name="Anantharaman K."/>
            <person name="Brown C.T."/>
            <person name="Hug L.A."/>
            <person name="Sharon I."/>
            <person name="Castelle C.J."/>
            <person name="Probst A.J."/>
            <person name="Thomas B.C."/>
            <person name="Singh A."/>
            <person name="Wilkins M.J."/>
            <person name="Karaoz U."/>
            <person name="Brodie E.L."/>
            <person name="Williams K.H."/>
            <person name="Hubbard S.S."/>
            <person name="Banfield J.F."/>
        </authorList>
    </citation>
    <scope>NUCLEOTIDE SEQUENCE [LARGE SCALE GENOMIC DNA]</scope>
</reference>